<dbReference type="STRING" id="1122184.SAMN02745176_01807"/>
<dbReference type="NCBIfam" id="TIGR02532">
    <property type="entry name" value="IV_pilin_GFxxxE"/>
    <property type="match status" value="1"/>
</dbReference>
<evidence type="ECO:0000313" key="3">
    <source>
        <dbReference type="Proteomes" id="UP000184442"/>
    </source>
</evidence>
<sequence length="189" mass="21722">MIGNWKGSKKGFTIIELLITMPIFGIIILLVFTATISNMNTIKHIEAEVELQQQAQLIFSFMEEKIIQSSGVIFLQDSKGFQKHNTNEKLSILKIIFKNPPNHKDKGYIFALSKDSENDYYNLKYGIGTWGGASNELGNYIRKIEVEPIPKNKKYNEADGINIKIYFSLEGYTLAYENSYFFRNSSRRV</sequence>
<evidence type="ECO:0000256" key="1">
    <source>
        <dbReference type="SAM" id="Phobius"/>
    </source>
</evidence>
<evidence type="ECO:0000313" key="2">
    <source>
        <dbReference type="EMBL" id="SHI92447.1"/>
    </source>
</evidence>
<dbReference type="EMBL" id="FQZS01000011">
    <property type="protein sequence ID" value="SHI92447.1"/>
    <property type="molecule type" value="Genomic_DNA"/>
</dbReference>
<dbReference type="SUPFAM" id="SSF54523">
    <property type="entry name" value="Pili subunits"/>
    <property type="match status" value="1"/>
</dbReference>
<name>A0A1M6F411_9FIRM</name>
<dbReference type="InterPro" id="IPR045584">
    <property type="entry name" value="Pilin-like"/>
</dbReference>
<dbReference type="AlphaFoldDB" id="A0A1M6F411"/>
<dbReference type="RefSeq" id="WP_073025886.1">
    <property type="nucleotide sequence ID" value="NZ_FQZS01000011.1"/>
</dbReference>
<accession>A0A1M6F411</accession>
<keyword evidence="3" id="KW-1185">Reference proteome</keyword>
<protein>
    <submittedName>
        <fullName evidence="2">Prepilin-type N-terminal cleavage/methylation domain-containing protein</fullName>
    </submittedName>
</protein>
<organism evidence="2 3">
    <name type="scientific">Lutispora thermophila DSM 19022</name>
    <dbReference type="NCBI Taxonomy" id="1122184"/>
    <lineage>
        <taxon>Bacteria</taxon>
        <taxon>Bacillati</taxon>
        <taxon>Bacillota</taxon>
        <taxon>Clostridia</taxon>
        <taxon>Lutisporales</taxon>
        <taxon>Lutisporaceae</taxon>
        <taxon>Lutispora</taxon>
    </lineage>
</organism>
<feature type="transmembrane region" description="Helical" evidence="1">
    <location>
        <begin position="12"/>
        <end position="32"/>
    </location>
</feature>
<keyword evidence="1" id="KW-0812">Transmembrane</keyword>
<dbReference type="Proteomes" id="UP000184442">
    <property type="component" value="Unassembled WGS sequence"/>
</dbReference>
<keyword evidence="1" id="KW-1133">Transmembrane helix</keyword>
<dbReference type="InterPro" id="IPR012902">
    <property type="entry name" value="N_methyl_site"/>
</dbReference>
<keyword evidence="1" id="KW-0472">Membrane</keyword>
<dbReference type="OrthoDB" id="1952907at2"/>
<gene>
    <name evidence="2" type="ORF">SAMN02745176_01807</name>
</gene>
<proteinExistence type="predicted"/>
<dbReference type="Pfam" id="PF07963">
    <property type="entry name" value="N_methyl"/>
    <property type="match status" value="1"/>
</dbReference>
<reference evidence="2 3" key="1">
    <citation type="submission" date="2016-11" db="EMBL/GenBank/DDBJ databases">
        <authorList>
            <person name="Jaros S."/>
            <person name="Januszkiewicz K."/>
            <person name="Wedrychowicz H."/>
        </authorList>
    </citation>
    <scope>NUCLEOTIDE SEQUENCE [LARGE SCALE GENOMIC DNA]</scope>
    <source>
        <strain evidence="2 3">DSM 19022</strain>
    </source>
</reference>